<dbReference type="Proteomes" id="UP001165065">
    <property type="component" value="Unassembled WGS sequence"/>
</dbReference>
<organism evidence="3 4">
    <name type="scientific">Triparma columacea</name>
    <dbReference type="NCBI Taxonomy" id="722753"/>
    <lineage>
        <taxon>Eukaryota</taxon>
        <taxon>Sar</taxon>
        <taxon>Stramenopiles</taxon>
        <taxon>Ochrophyta</taxon>
        <taxon>Bolidophyceae</taxon>
        <taxon>Parmales</taxon>
        <taxon>Triparmaceae</taxon>
        <taxon>Triparma</taxon>
    </lineage>
</organism>
<dbReference type="OrthoDB" id="1894652at2759"/>
<evidence type="ECO:0008006" key="5">
    <source>
        <dbReference type="Google" id="ProtNLM"/>
    </source>
</evidence>
<keyword evidence="2" id="KW-0732">Signal</keyword>
<gene>
    <name evidence="3" type="ORF">TrCOL_g11072</name>
</gene>
<proteinExistence type="predicted"/>
<feature type="region of interest" description="Disordered" evidence="1">
    <location>
        <begin position="186"/>
        <end position="209"/>
    </location>
</feature>
<sequence>MRGLVVALCVAFCHAINFRIEHRISTPDSDGEWLLRSYEEPLTAQKTSTTAIDKNILPITSPSVDTSTWYYTIRVSTDSPDSAATITSIPFCNLLLPGSSVSRTVKESIVVTPNLIGEPLSATYRITNKKTSSKTSSLCGEVDSEKLKERFVSAVQTSFDIDLGDKADSIPLKVQNGPPPGLQLMPRPKGDTTFKSMGADPTKENKAKQQSQSFLGKYWWIILPVAVMTLTAPAEEAPKGGK</sequence>
<keyword evidence="4" id="KW-1185">Reference proteome</keyword>
<dbReference type="AlphaFoldDB" id="A0A9W7FWH9"/>
<feature type="chain" id="PRO_5040995729" description="ER membrane protein complex subunit 10" evidence="2">
    <location>
        <begin position="16"/>
        <end position="242"/>
    </location>
</feature>
<comment type="caution">
    <text evidence="3">The sequence shown here is derived from an EMBL/GenBank/DDBJ whole genome shotgun (WGS) entry which is preliminary data.</text>
</comment>
<evidence type="ECO:0000256" key="1">
    <source>
        <dbReference type="SAM" id="MobiDB-lite"/>
    </source>
</evidence>
<evidence type="ECO:0000313" key="3">
    <source>
        <dbReference type="EMBL" id="GMI20656.1"/>
    </source>
</evidence>
<feature type="signal peptide" evidence="2">
    <location>
        <begin position="1"/>
        <end position="15"/>
    </location>
</feature>
<dbReference type="EMBL" id="BRYA01000517">
    <property type="protein sequence ID" value="GMI20656.1"/>
    <property type="molecule type" value="Genomic_DNA"/>
</dbReference>
<reference evidence="4" key="1">
    <citation type="journal article" date="2023" name="Commun. Biol.">
        <title>Genome analysis of Parmales, the sister group of diatoms, reveals the evolutionary specialization of diatoms from phago-mixotrophs to photoautotrophs.</title>
        <authorList>
            <person name="Ban H."/>
            <person name="Sato S."/>
            <person name="Yoshikawa S."/>
            <person name="Yamada K."/>
            <person name="Nakamura Y."/>
            <person name="Ichinomiya M."/>
            <person name="Sato N."/>
            <person name="Blanc-Mathieu R."/>
            <person name="Endo H."/>
            <person name="Kuwata A."/>
            <person name="Ogata H."/>
        </authorList>
    </citation>
    <scope>NUCLEOTIDE SEQUENCE [LARGE SCALE GENOMIC DNA]</scope>
</reference>
<accession>A0A9W7FWH9</accession>
<dbReference type="Pfam" id="PF21203">
    <property type="entry name" value="ECM10"/>
    <property type="match status" value="1"/>
</dbReference>
<evidence type="ECO:0000313" key="4">
    <source>
        <dbReference type="Proteomes" id="UP001165065"/>
    </source>
</evidence>
<protein>
    <recommendedName>
        <fullName evidence="5">ER membrane protein complex subunit 10</fullName>
    </recommendedName>
</protein>
<name>A0A9W7FWH9_9STRA</name>
<evidence type="ECO:0000256" key="2">
    <source>
        <dbReference type="SAM" id="SignalP"/>
    </source>
</evidence>